<keyword evidence="2" id="KW-1185">Reference proteome</keyword>
<dbReference type="EMBL" id="FONG01000008">
    <property type="protein sequence ID" value="SFF11399.1"/>
    <property type="molecule type" value="Genomic_DNA"/>
</dbReference>
<reference evidence="1 2" key="1">
    <citation type="submission" date="2016-10" db="EMBL/GenBank/DDBJ databases">
        <authorList>
            <person name="de Groot N.N."/>
        </authorList>
    </citation>
    <scope>NUCLEOTIDE SEQUENCE [LARGE SCALE GENOMIC DNA]</scope>
    <source>
        <strain evidence="1 2">CGMCC 4.3510</strain>
    </source>
</reference>
<protein>
    <recommendedName>
        <fullName evidence="3">HK97 gp10 family phage protein</fullName>
    </recommendedName>
</protein>
<accession>A0A1I2G2N7</accession>
<evidence type="ECO:0008006" key="3">
    <source>
        <dbReference type="Google" id="ProtNLM"/>
    </source>
</evidence>
<dbReference type="OrthoDB" id="4219456at2"/>
<dbReference type="RefSeq" id="WP_093714187.1">
    <property type="nucleotide sequence ID" value="NZ_FONG01000008.1"/>
</dbReference>
<evidence type="ECO:0000313" key="2">
    <source>
        <dbReference type="Proteomes" id="UP000199323"/>
    </source>
</evidence>
<proteinExistence type="predicted"/>
<dbReference type="STRING" id="380248.SAMN05216251_108214"/>
<evidence type="ECO:0000313" key="1">
    <source>
        <dbReference type="EMBL" id="SFF11399.1"/>
    </source>
</evidence>
<name>A0A1I2G2N7_9ACTN</name>
<dbReference type="AlphaFoldDB" id="A0A1I2G2N7"/>
<organism evidence="1 2">
    <name type="scientific">Actinacidiphila alni</name>
    <dbReference type="NCBI Taxonomy" id="380248"/>
    <lineage>
        <taxon>Bacteria</taxon>
        <taxon>Bacillati</taxon>
        <taxon>Actinomycetota</taxon>
        <taxon>Actinomycetes</taxon>
        <taxon>Kitasatosporales</taxon>
        <taxon>Streptomycetaceae</taxon>
        <taxon>Actinacidiphila</taxon>
    </lineage>
</organism>
<sequence>MANGIGVRVTGVREAQAGLRVMNREIDVATLKALKATQALAKKSVRSGLRGRPRWDHRGASTRTGATVSLNLSPHHVTKGGGPGRLTGSLSKGVGGVRRPKPIPGGGFAGGVGVGKGVRNLYKKRLEAQYPYFRPGIRKAEPKMAAVWQAAWLKATRT</sequence>
<gene>
    <name evidence="1" type="ORF">SAMN05216251_108214</name>
</gene>
<dbReference type="Proteomes" id="UP000199323">
    <property type="component" value="Unassembled WGS sequence"/>
</dbReference>